<feature type="compositionally biased region" description="Acidic residues" evidence="2">
    <location>
        <begin position="458"/>
        <end position="480"/>
    </location>
</feature>
<dbReference type="Pfam" id="PF13764">
    <property type="entry name" value="E3_UbLigase_R4"/>
    <property type="match status" value="2"/>
</dbReference>
<organism evidence="4 5">
    <name type="scientific">Fistulifera solaris</name>
    <name type="common">Oleaginous diatom</name>
    <dbReference type="NCBI Taxonomy" id="1519565"/>
    <lineage>
        <taxon>Eukaryota</taxon>
        <taxon>Sar</taxon>
        <taxon>Stramenopiles</taxon>
        <taxon>Ochrophyta</taxon>
        <taxon>Bacillariophyta</taxon>
        <taxon>Bacillariophyceae</taxon>
        <taxon>Bacillariophycidae</taxon>
        <taxon>Naviculales</taxon>
        <taxon>Naviculaceae</taxon>
        <taxon>Fistulifera</taxon>
    </lineage>
</organism>
<feature type="domain" description="E3 ubiquitin ligase UBR4 C-terminal" evidence="3">
    <location>
        <begin position="1235"/>
        <end position="1693"/>
    </location>
</feature>
<feature type="compositionally biased region" description="Basic residues" evidence="2">
    <location>
        <begin position="1627"/>
        <end position="1636"/>
    </location>
</feature>
<evidence type="ECO:0000259" key="3">
    <source>
        <dbReference type="Pfam" id="PF13764"/>
    </source>
</evidence>
<accession>A0A1Z5K3P2</accession>
<dbReference type="EMBL" id="BDSP01000152">
    <property type="protein sequence ID" value="GAX20867.1"/>
    <property type="molecule type" value="Genomic_DNA"/>
</dbReference>
<feature type="region of interest" description="Disordered" evidence="2">
    <location>
        <begin position="751"/>
        <end position="776"/>
    </location>
</feature>
<protein>
    <submittedName>
        <fullName evidence="4">E3 ubiquitin-protein ligase UBR4</fullName>
        <ecNumber evidence="4">2.3.2.27</ecNumber>
    </submittedName>
</protein>
<keyword evidence="5" id="KW-1185">Reference proteome</keyword>
<feature type="region of interest" description="Disordered" evidence="2">
    <location>
        <begin position="1359"/>
        <end position="1379"/>
    </location>
</feature>
<dbReference type="InterPro" id="IPR025704">
    <property type="entry name" value="E3_Ub_ligase_UBR4_C"/>
</dbReference>
<dbReference type="Proteomes" id="UP000198406">
    <property type="component" value="Unassembled WGS sequence"/>
</dbReference>
<name>A0A1Z5K3P2_FISSO</name>
<dbReference type="GO" id="GO:0061630">
    <property type="term" value="F:ubiquitin protein ligase activity"/>
    <property type="evidence" value="ECO:0007669"/>
    <property type="project" value="UniProtKB-EC"/>
</dbReference>
<dbReference type="PROSITE" id="PS52043">
    <property type="entry name" value="UBR4_E3"/>
    <property type="match status" value="1"/>
</dbReference>
<dbReference type="PANTHER" id="PTHR21725">
    <property type="entry name" value="E3 UBIQUITIN-PROTEIN LIGASE UBR4"/>
    <property type="match status" value="1"/>
</dbReference>
<keyword evidence="1" id="KW-0479">Metal-binding</keyword>
<keyword evidence="4" id="KW-0012">Acyltransferase</keyword>
<keyword evidence="4" id="KW-0808">Transferase</keyword>
<evidence type="ECO:0000256" key="2">
    <source>
        <dbReference type="SAM" id="MobiDB-lite"/>
    </source>
</evidence>
<sequence length="1727" mass="191319">MNSNDAGDKLPEAGNSASKVHAGMLPITSRTALLAGIQLHNRRGAVEVALKREEAVRIIERVWYRYRHGQKPASENSAKRELSISSLPSYASSYKEHWLWKSLRSYSKLERETAANLLIDTIEGPDLDYEHQRRIPPMVRLFQRHVVLRNDLPAEVALEWVAILQTMISREPRCFLTYWDWVTDAIWRCAHRRDLTALCSLTNLVFQLSIQTSSNSENSKDALLTFNRDMLWGDKRLKQIVSDDDDDHKNVIETAVHMSPLARLIGAYFATLAEGSQLTSTPSARNETLSMLKQIIDPTVAPAIIPDSAVSTNKREIDETAEDAANPSPRKRRRTVSLLEGYDSDFTNTGAATAADPSNEALEWADEYNGEDDEEEEDEENAHKTDGRSENNVGGEPTERSHSRSFGYGEDEHNEDVDDEESKSKEEENNDEHSEDDDDVDDEDYGHMYRSEKLEIAGSDESEVEESDEEEDVEAEDDDVMVAVEANESTNLQGGAKASGGDNQKSENDQVEERVLTLPLHPPTAERQKMYIAACMEVLATRYPPSQHTVGGWCRQSHLPWQGEHDLIKSINSVIKPQKKPLNIKVIMRRAPTQEEFFRGSLSQNPVPISALKIQNTRRSNNTDVSEPTVGDLRQHIADDLQMSDSAELIEILVANKILDTNLKLRVVHQVLWRQHLIEQPSSGVMSFLSSSGSFFARGSGLSIFFSSDRDHDDETRSSNAVTEATPLSELPSLLATYRLAGVDGEATEDTVGVGDIIDPDAPSKASSPEEKERQLEAEFGNTRLVTNGKGVCVMLRSIQHSVLEAVRKVYRDDVDCNKTNPSRLSLRQSQPCEGLQLLRHCAKLQQNRKRLLQARAPTMLLTLLLEVLKALEGDNSSTLDATANCPTAELLQELIESLTSDISITNADTGDDYEVYVDFDASSMPLLLTSIESMCLSAPLRRVIAKLLPFLTYGRSDLSCELAQQFDRHICLHKIADIEACKSQKSESVLMKTLVDTLINLPANEICNSLRDKLISCGFVERLAAFVLKDMPKDPPTWTAALWPENSAPQSTPSENSIDHTIREGWRALFGRLGIKTVYKILTGLCQHHAPMQRCLANVPRFLQCCHWIEATSDNPADNITTSGLGLLAETLLDEIGEGNSEVSAMVTSIRNETKVRKKAMALERRKATMLKMGVHIGGVSSFGNNMTVQKAGPTAVNILGSIGDVLAPKASSQSPSRTTQKGRQPKRKEEQDNKPGWLTEAESMVEETGLRCVVCHEGRTLQPKELLALYTFTKKVVLPSGKNMTRSSIDGTDVLKALPAKMPVNLIDDAFSEEWLRRALEAKLAVQKSPAESSQSRRSSVFVTTTSAGNAIHISCHQRAKQADRTHPKAPKSEWEGASLRNNRVKCNCALPLISNRDSAVPLVDVTTGLSDYQSALASILGFSSSCMLWHILHDIRFLLLRIAYGESLNTDAGGGSLASNCQLLFHQMHLAETFAKQTDVEQKESLIHAQGLSAGCLLACGVVFKENSKKENSELLRAVADGTLMGAITSIIFYNAKACGGGQLKVDATSEKPHPKREWVIGRDRFLRGLIVCAGRRHVLNLNSSGCLPGRTLSGRKRSSSFAEWDNNDAEEAISPTETASPRSKSKTRRRAGRPSARPNMPSVDDFQNAFRPMITLFAILDQLSAEFTQTMDDNQIEASSQRMVQVIEESQASRSIQELLRKAKVPFDNGQLISLLQRGMVLG</sequence>
<comment type="similarity">
    <text evidence="1">Belongs to the UBR4 family.</text>
</comment>
<feature type="compositionally biased region" description="Polar residues" evidence="2">
    <location>
        <begin position="1212"/>
        <end position="1224"/>
    </location>
</feature>
<dbReference type="GO" id="GO:0008270">
    <property type="term" value="F:zinc ion binding"/>
    <property type="evidence" value="ECO:0007669"/>
    <property type="project" value="UniProtKB-KW"/>
</dbReference>
<feature type="compositionally biased region" description="Acidic residues" evidence="2">
    <location>
        <begin position="428"/>
        <end position="444"/>
    </location>
</feature>
<feature type="region of interest" description="UBR4 E3 catalytic module" evidence="1">
    <location>
        <begin position="1074"/>
        <end position="1727"/>
    </location>
</feature>
<gene>
    <name evidence="4" type="ORF">FisN_7Hh185</name>
</gene>
<feature type="region of interest" description="Disordered" evidence="2">
    <location>
        <begin position="1605"/>
        <end position="1648"/>
    </location>
</feature>
<evidence type="ECO:0000256" key="1">
    <source>
        <dbReference type="PROSITE-ProRule" id="PRU01388"/>
    </source>
</evidence>
<evidence type="ECO:0000313" key="5">
    <source>
        <dbReference type="Proteomes" id="UP000198406"/>
    </source>
</evidence>
<reference evidence="4 5" key="1">
    <citation type="journal article" date="2015" name="Plant Cell">
        <title>Oil accumulation by the oleaginous diatom Fistulifera solaris as revealed by the genome and transcriptome.</title>
        <authorList>
            <person name="Tanaka T."/>
            <person name="Maeda Y."/>
            <person name="Veluchamy A."/>
            <person name="Tanaka M."/>
            <person name="Abida H."/>
            <person name="Marechal E."/>
            <person name="Bowler C."/>
            <person name="Muto M."/>
            <person name="Sunaga Y."/>
            <person name="Tanaka M."/>
            <person name="Yoshino T."/>
            <person name="Taniguchi T."/>
            <person name="Fukuda Y."/>
            <person name="Nemoto M."/>
            <person name="Matsumoto M."/>
            <person name="Wong P.S."/>
            <person name="Aburatani S."/>
            <person name="Fujibuchi W."/>
        </authorList>
    </citation>
    <scope>NUCLEOTIDE SEQUENCE [LARGE SCALE GENOMIC DNA]</scope>
    <source>
        <strain evidence="4 5">JPCC DA0580</strain>
    </source>
</reference>
<dbReference type="PANTHER" id="PTHR21725:SF1">
    <property type="entry name" value="E3 UBIQUITIN-PROTEIN LIGASE UBR4"/>
    <property type="match status" value="1"/>
</dbReference>
<dbReference type="OrthoDB" id="30336at2759"/>
<feature type="region of interest" description="Disordered" evidence="2">
    <location>
        <begin position="311"/>
        <end position="511"/>
    </location>
</feature>
<feature type="compositionally biased region" description="Acidic residues" evidence="2">
    <location>
        <begin position="363"/>
        <end position="380"/>
    </location>
</feature>
<dbReference type="EC" id="2.3.2.27" evidence="4"/>
<feature type="compositionally biased region" description="Acidic residues" evidence="2">
    <location>
        <begin position="412"/>
        <end position="421"/>
    </location>
</feature>
<feature type="region of interest" description="Disordered" evidence="2">
    <location>
        <begin position="1209"/>
        <end position="1241"/>
    </location>
</feature>
<dbReference type="InterPro" id="IPR045189">
    <property type="entry name" value="UBR4-like"/>
</dbReference>
<feature type="domain" description="E3 ubiquitin ligase UBR4 C-terminal" evidence="3">
    <location>
        <begin position="649"/>
        <end position="1187"/>
    </location>
</feature>
<evidence type="ECO:0000313" key="4">
    <source>
        <dbReference type="EMBL" id="GAX20867.1"/>
    </source>
</evidence>
<keyword evidence="1" id="KW-0863">Zinc-finger</keyword>
<keyword evidence="1" id="KW-0862">Zinc</keyword>
<proteinExistence type="inferred from homology"/>
<feature type="compositionally biased region" description="Basic and acidic residues" evidence="2">
    <location>
        <begin position="445"/>
        <end position="455"/>
    </location>
</feature>
<dbReference type="InParanoid" id="A0A1Z5K3P2"/>
<comment type="caution">
    <text evidence="4">The sequence shown here is derived from an EMBL/GenBank/DDBJ whole genome shotgun (WGS) entry which is preliminary data.</text>
</comment>
<feature type="compositionally biased region" description="Basic and acidic residues" evidence="2">
    <location>
        <begin position="1363"/>
        <end position="1377"/>
    </location>
</feature>